<dbReference type="Proteomes" id="UP000789366">
    <property type="component" value="Unassembled WGS sequence"/>
</dbReference>
<proteinExistence type="predicted"/>
<accession>A0ACA9LN69</accession>
<keyword evidence="2" id="KW-1185">Reference proteome</keyword>
<evidence type="ECO:0000313" key="2">
    <source>
        <dbReference type="Proteomes" id="UP000789366"/>
    </source>
</evidence>
<name>A0ACA9LN69_9GLOM</name>
<comment type="caution">
    <text evidence="1">The sequence shown here is derived from an EMBL/GenBank/DDBJ whole genome shotgun (WGS) entry which is preliminary data.</text>
</comment>
<sequence length="78" mass="9275">MGRHNHDHMKCNQHSMNNDHIHESRMHNRLHKSETCINSPKAHTIEIKMNHQIGNRFQVSKIKLGTDEFMFEARESGW</sequence>
<dbReference type="EMBL" id="CAJVPW010004177">
    <property type="protein sequence ID" value="CAG8536122.1"/>
    <property type="molecule type" value="Genomic_DNA"/>
</dbReference>
<organism evidence="1 2">
    <name type="scientific">Cetraspora pellucida</name>
    <dbReference type="NCBI Taxonomy" id="1433469"/>
    <lineage>
        <taxon>Eukaryota</taxon>
        <taxon>Fungi</taxon>
        <taxon>Fungi incertae sedis</taxon>
        <taxon>Mucoromycota</taxon>
        <taxon>Glomeromycotina</taxon>
        <taxon>Glomeromycetes</taxon>
        <taxon>Diversisporales</taxon>
        <taxon>Gigasporaceae</taxon>
        <taxon>Cetraspora</taxon>
    </lineage>
</organism>
<gene>
    <name evidence="1" type="ORF">SPELUC_LOCUS4588</name>
</gene>
<evidence type="ECO:0000313" key="1">
    <source>
        <dbReference type="EMBL" id="CAG8536122.1"/>
    </source>
</evidence>
<reference evidence="1" key="1">
    <citation type="submission" date="2021-06" db="EMBL/GenBank/DDBJ databases">
        <authorList>
            <person name="Kallberg Y."/>
            <person name="Tangrot J."/>
            <person name="Rosling A."/>
        </authorList>
    </citation>
    <scope>NUCLEOTIDE SEQUENCE</scope>
    <source>
        <strain evidence="1">28 12/20/2015</strain>
    </source>
</reference>
<protein>
    <submittedName>
        <fullName evidence="1">4561_t:CDS:1</fullName>
    </submittedName>
</protein>